<name>A0A6G1C174_9ORYZ</name>
<feature type="region of interest" description="Disordered" evidence="1">
    <location>
        <begin position="1"/>
        <end position="24"/>
    </location>
</feature>
<comment type="caution">
    <text evidence="2">The sequence shown here is derived from an EMBL/GenBank/DDBJ whole genome shotgun (WGS) entry which is preliminary data.</text>
</comment>
<evidence type="ECO:0000313" key="3">
    <source>
        <dbReference type="Proteomes" id="UP000479710"/>
    </source>
</evidence>
<organism evidence="2 3">
    <name type="scientific">Oryza meyeriana var. granulata</name>
    <dbReference type="NCBI Taxonomy" id="110450"/>
    <lineage>
        <taxon>Eukaryota</taxon>
        <taxon>Viridiplantae</taxon>
        <taxon>Streptophyta</taxon>
        <taxon>Embryophyta</taxon>
        <taxon>Tracheophyta</taxon>
        <taxon>Spermatophyta</taxon>
        <taxon>Magnoliopsida</taxon>
        <taxon>Liliopsida</taxon>
        <taxon>Poales</taxon>
        <taxon>Poaceae</taxon>
        <taxon>BOP clade</taxon>
        <taxon>Oryzoideae</taxon>
        <taxon>Oryzeae</taxon>
        <taxon>Oryzinae</taxon>
        <taxon>Oryza</taxon>
        <taxon>Oryza meyeriana</taxon>
    </lineage>
</organism>
<dbReference type="EMBL" id="SPHZ02000011">
    <property type="protein sequence ID" value="KAF0894395.1"/>
    <property type="molecule type" value="Genomic_DNA"/>
</dbReference>
<protein>
    <submittedName>
        <fullName evidence="2">Uncharacterized protein</fullName>
    </submittedName>
</protein>
<proteinExistence type="predicted"/>
<dbReference type="Proteomes" id="UP000479710">
    <property type="component" value="Unassembled WGS sequence"/>
</dbReference>
<evidence type="ECO:0000256" key="1">
    <source>
        <dbReference type="SAM" id="MobiDB-lite"/>
    </source>
</evidence>
<evidence type="ECO:0000313" key="2">
    <source>
        <dbReference type="EMBL" id="KAF0894395.1"/>
    </source>
</evidence>
<gene>
    <name evidence="2" type="ORF">E2562_038723</name>
</gene>
<keyword evidence="3" id="KW-1185">Reference proteome</keyword>
<accession>A0A6G1C174</accession>
<dbReference type="AlphaFoldDB" id="A0A6G1C174"/>
<sequence length="100" mass="10244">MVNDENSNSCRSGNGNRSGGDNANGSASATIATTVVALSKGALNLLQALFLHCVFGGDELFLGTNVYTFATEKQIGAGEVKRWSPCSPVVTGFGETNGDG</sequence>
<reference evidence="2 3" key="1">
    <citation type="submission" date="2019-11" db="EMBL/GenBank/DDBJ databases">
        <title>Whole genome sequence of Oryza granulata.</title>
        <authorList>
            <person name="Li W."/>
        </authorList>
    </citation>
    <scope>NUCLEOTIDE SEQUENCE [LARGE SCALE GENOMIC DNA]</scope>
    <source>
        <strain evidence="3">cv. Menghai</strain>
        <tissue evidence="2">Leaf</tissue>
    </source>
</reference>